<keyword evidence="1" id="KW-0547">Nucleotide-binding</keyword>
<dbReference type="Proteomes" id="UP000616151">
    <property type="component" value="Unassembled WGS sequence"/>
</dbReference>
<keyword evidence="2" id="KW-1185">Reference proteome</keyword>
<keyword evidence="1" id="KW-0067">ATP-binding</keyword>
<comment type="caution">
    <text evidence="1">The sequence shown here is derived from an EMBL/GenBank/DDBJ whole genome shotgun (WGS) entry which is preliminary data.</text>
</comment>
<accession>A0ACC5RF53</accession>
<reference evidence="1" key="1">
    <citation type="submission" date="2021-01" db="EMBL/GenBank/DDBJ databases">
        <authorList>
            <person name="Sun Q."/>
        </authorList>
    </citation>
    <scope>NUCLEOTIDE SEQUENCE</scope>
    <source>
        <strain evidence="1">YIM B02566</strain>
    </source>
</reference>
<protein>
    <submittedName>
        <fullName evidence="1">ABC transporter ATP-binding protein</fullName>
    </submittedName>
</protein>
<dbReference type="EMBL" id="JAENHL010000008">
    <property type="protein sequence ID" value="MBK1871282.1"/>
    <property type="molecule type" value="Genomic_DNA"/>
</dbReference>
<evidence type="ECO:0000313" key="1">
    <source>
        <dbReference type="EMBL" id="MBK1871282.1"/>
    </source>
</evidence>
<proteinExistence type="predicted"/>
<gene>
    <name evidence="1" type="ORF">JHL16_33255</name>
</gene>
<organism evidence="1 2">
    <name type="scientific">Taklimakanibacter albus</name>
    <dbReference type="NCBI Taxonomy" id="2800327"/>
    <lineage>
        <taxon>Bacteria</taxon>
        <taxon>Pseudomonadati</taxon>
        <taxon>Pseudomonadota</taxon>
        <taxon>Alphaproteobacteria</taxon>
        <taxon>Hyphomicrobiales</taxon>
        <taxon>Aestuariivirgaceae</taxon>
        <taxon>Taklimakanibacter</taxon>
    </lineage>
</organism>
<sequence>MPGGSPPCRAPSCCSLCCPSTSWEPRLNAPATNFSPARSERTPVLDVAGLSVELARETESRVILDEVSFSVPERGLIGIVGESGAGKTVLGRALTGWVPEPLRQTAGSVSIDGRVLTTLKPEELRQIRGRTIGYIGSDPGTSFDPTIPIGVQIAQKLRAVVPGTSRDAAKKRVLDLLDQVRIPSAARRFDEYPYQFSGGMLQRAAIVDALVAKPKILICDNITQPLDVTIAAQIVRLLRGLERDLATAIVFFTASIPVAKELIDDLLVLEKGRIIERGGIGAVIAKPVSPHTKRLIDSSPRIWGQNVDVPRPAPAKEAKSEPLLLVADVVKTYRVPDRTRFTGTLDVKAVRGVTLEIRPGENVGLVGESGCGKSTLSRLLSWIEEPDAGRIVFQGKDMASLRGKERLAMRRRFQLLLQDPYNCLPPHLSVARTIRTSLDIHGVKGAEARDKVRAVMHEVGLKDEDAERLPIGMSAGQRQRVNIARALVLEPTLLILDETLSSLDPAEQSRLIDLFERLQVKHGLTYLVISHDLALVRKVCNRVAVMYLGKIVENAGNAQIFDQPSNPYTRALLSAVPVLDKGPFNPAECLVEGEPPSPINVPTGCSFASRCPKAQDLCRTDEPAFTPLGDGRGGVACHFPFV</sequence>
<name>A0ACC5RF53_9HYPH</name>
<evidence type="ECO:0000313" key="2">
    <source>
        <dbReference type="Proteomes" id="UP000616151"/>
    </source>
</evidence>